<keyword evidence="1" id="KW-0472">Membrane</keyword>
<dbReference type="AlphaFoldDB" id="A0A511WT34"/>
<keyword evidence="3" id="KW-1185">Reference proteome</keyword>
<name>A0A511WT34_9BACI</name>
<feature type="transmembrane region" description="Helical" evidence="1">
    <location>
        <begin position="75"/>
        <end position="96"/>
    </location>
</feature>
<dbReference type="EMBL" id="BJYD01000005">
    <property type="protein sequence ID" value="GEN52442.1"/>
    <property type="molecule type" value="Genomic_DNA"/>
</dbReference>
<sequence>MAQVEFYSFIATMCYLFLVSALLFFIFYKIAMLSPNKRLKNIFLFFMSLLLRIPFKPVEVTGHQRLSLPRVWKEVWKYALAVFFVTIWYLTALYFAQIQIEEFKSS</sequence>
<accession>A0A511WT34</accession>
<feature type="transmembrane region" description="Helical" evidence="1">
    <location>
        <begin position="6"/>
        <end position="27"/>
    </location>
</feature>
<keyword evidence="1" id="KW-0812">Transmembrane</keyword>
<reference evidence="2 3" key="1">
    <citation type="submission" date="2019-07" db="EMBL/GenBank/DDBJ databases">
        <title>Whole genome shotgun sequence of Halobacillus faecis NBRC 103569.</title>
        <authorList>
            <person name="Hosoyama A."/>
            <person name="Uohara A."/>
            <person name="Ohji S."/>
            <person name="Ichikawa N."/>
        </authorList>
    </citation>
    <scope>NUCLEOTIDE SEQUENCE [LARGE SCALE GENOMIC DNA]</scope>
    <source>
        <strain evidence="2 3">NBRC 103569</strain>
    </source>
</reference>
<evidence type="ECO:0000256" key="1">
    <source>
        <dbReference type="SAM" id="Phobius"/>
    </source>
</evidence>
<comment type="caution">
    <text evidence="2">The sequence shown here is derived from an EMBL/GenBank/DDBJ whole genome shotgun (WGS) entry which is preliminary data.</text>
</comment>
<evidence type="ECO:0000313" key="3">
    <source>
        <dbReference type="Proteomes" id="UP000321886"/>
    </source>
</evidence>
<protein>
    <submittedName>
        <fullName evidence="2">Uncharacterized protein</fullName>
    </submittedName>
</protein>
<proteinExistence type="predicted"/>
<evidence type="ECO:0000313" key="2">
    <source>
        <dbReference type="EMBL" id="GEN52442.1"/>
    </source>
</evidence>
<keyword evidence="1" id="KW-1133">Transmembrane helix</keyword>
<gene>
    <name evidence="2" type="ORF">HFA01_07040</name>
</gene>
<organism evidence="2 3">
    <name type="scientific">Halobacillus faecis</name>
    <dbReference type="NCBI Taxonomy" id="360184"/>
    <lineage>
        <taxon>Bacteria</taxon>
        <taxon>Bacillati</taxon>
        <taxon>Bacillota</taxon>
        <taxon>Bacilli</taxon>
        <taxon>Bacillales</taxon>
        <taxon>Bacillaceae</taxon>
        <taxon>Halobacillus</taxon>
    </lineage>
</organism>
<dbReference type="Proteomes" id="UP000321886">
    <property type="component" value="Unassembled WGS sequence"/>
</dbReference>